<feature type="region of interest" description="Disordered" evidence="1">
    <location>
        <begin position="373"/>
        <end position="395"/>
    </location>
</feature>
<feature type="region of interest" description="Disordered" evidence="1">
    <location>
        <begin position="407"/>
        <end position="427"/>
    </location>
</feature>
<feature type="region of interest" description="Disordered" evidence="1">
    <location>
        <begin position="452"/>
        <end position="480"/>
    </location>
</feature>
<comment type="caution">
    <text evidence="3">The sequence shown here is derived from an EMBL/GenBank/DDBJ whole genome shotgun (WGS) entry which is preliminary data.</text>
</comment>
<evidence type="ECO:0000256" key="1">
    <source>
        <dbReference type="SAM" id="MobiDB-lite"/>
    </source>
</evidence>
<dbReference type="InterPro" id="IPR009769">
    <property type="entry name" value="EDR2_C"/>
</dbReference>
<dbReference type="AlphaFoldDB" id="A0A7J6NZC8"/>
<name>A0A7J6NZC8_PEROL</name>
<dbReference type="Pfam" id="PF07059">
    <property type="entry name" value="EDR2_C"/>
    <property type="match status" value="1"/>
</dbReference>
<protein>
    <recommendedName>
        <fullName evidence="2">Protein ENHANCED DISEASE RESISTANCE 2 C-terminal domain-containing protein</fullName>
    </recommendedName>
</protein>
<dbReference type="PANTHER" id="PTHR12136:SF41">
    <property type="entry name" value="PLECKSTRIN HOMOLOGY (PH) AND LIPID-BINDING START DOMAINS-CONTAINING PROTEIN"/>
    <property type="match status" value="1"/>
</dbReference>
<organism evidence="3 4">
    <name type="scientific">Perkinsus olseni</name>
    <name type="common">Perkinsus atlanticus</name>
    <dbReference type="NCBI Taxonomy" id="32597"/>
    <lineage>
        <taxon>Eukaryota</taxon>
        <taxon>Sar</taxon>
        <taxon>Alveolata</taxon>
        <taxon>Perkinsozoa</taxon>
        <taxon>Perkinsea</taxon>
        <taxon>Perkinsida</taxon>
        <taxon>Perkinsidae</taxon>
        <taxon>Perkinsus</taxon>
    </lineage>
</organism>
<dbReference type="EMBL" id="JABANP010000139">
    <property type="protein sequence ID" value="KAF4688880.1"/>
    <property type="molecule type" value="Genomic_DNA"/>
</dbReference>
<feature type="compositionally biased region" description="Acidic residues" evidence="1">
    <location>
        <begin position="20"/>
        <end position="30"/>
    </location>
</feature>
<dbReference type="Proteomes" id="UP000541610">
    <property type="component" value="Unassembled WGS sequence"/>
</dbReference>
<feature type="compositionally biased region" description="Polar residues" evidence="1">
    <location>
        <begin position="286"/>
        <end position="297"/>
    </location>
</feature>
<sequence length="686" mass="74774">MPGDSLSSKDTPEEKPQSTDSEEEVDEGDERIEKEIVSQIDKARRKGKGKSWKDDPDDEYEQEYLASLKSETKQKSYIGAATGGVAAAVGTFAVFTSPLAVVGAAAVGAGTAWKYMRDRGQREVKAAEGDMCTSDHSGDVNQTMFGSEASKGSSRGHSGKVSEVEGMLSGGRPSLKRLKFLVSWAKLQVEESMPYMQRALSSGDNARVTQQASRLEKILDEVIMSFSPWVQQQYLAVSFCNAEFLARWESGDVDPDGVLQRCRGVFPTVLETVVIIRSAAATLGASSAKTSNKATQRGHSKSGDGDVAQRSRSGSLLGGGSTLADRRKVGSRGVPRGVVWAFKEVSLKGSREDVTEFLSSSLVHAHWVHRKASSSSAMAAARDEGVKPSKSTAAPSEGLAVGAALDDEEEEVQPVEFPPLGAELELDEDQYYSASEGEESDGEAERFQRLHLRSGGDSSKDKDASLSSPKMAGEAVKAEDVLGCKEGPQQSDDETAENTWGPIDCSTMNVRGGTYLVDRLKQPSEGAIMKLESFDLFYTDSEVRCAVEEPHCVAHWLWKQNPERFFFVINWRMFPLQLAVTYSVDLNGALFTSDEPYAVAFRRYIQLNDADRNSKLKVIPRVVEGPWLVKKSLTWPLLALNRRLFHEIHLVDVTSSRTVVAIVPIKMAAFGVSLAHKSIIGQLVGH</sequence>
<dbReference type="InterPro" id="IPR045096">
    <property type="entry name" value="EDR2-like"/>
</dbReference>
<accession>A0A7J6NZC8</accession>
<proteinExistence type="predicted"/>
<feature type="region of interest" description="Disordered" evidence="1">
    <location>
        <begin position="286"/>
        <end position="329"/>
    </location>
</feature>
<evidence type="ECO:0000313" key="4">
    <source>
        <dbReference type="Proteomes" id="UP000541610"/>
    </source>
</evidence>
<dbReference type="PANTHER" id="PTHR12136">
    <property type="entry name" value="ENHANCED DISEASE RESISTANCE-RELATED"/>
    <property type="match status" value="1"/>
</dbReference>
<gene>
    <name evidence="3" type="ORF">FOZ60_002254</name>
</gene>
<dbReference type="OrthoDB" id="9970435at2759"/>
<feature type="region of interest" description="Disordered" evidence="1">
    <location>
        <begin position="1"/>
        <end position="59"/>
    </location>
</feature>
<feature type="domain" description="Protein ENHANCED DISEASE RESISTANCE 2 C-terminal" evidence="2">
    <location>
        <begin position="500"/>
        <end position="634"/>
    </location>
</feature>
<reference evidence="3 4" key="1">
    <citation type="submission" date="2020-04" db="EMBL/GenBank/DDBJ databases">
        <title>Perkinsus olseni comparative genomics.</title>
        <authorList>
            <person name="Bogema D.R."/>
        </authorList>
    </citation>
    <scope>NUCLEOTIDE SEQUENCE [LARGE SCALE GENOMIC DNA]</scope>
    <source>
        <strain evidence="3">00978-12</strain>
    </source>
</reference>
<evidence type="ECO:0000313" key="3">
    <source>
        <dbReference type="EMBL" id="KAF4688880.1"/>
    </source>
</evidence>
<evidence type="ECO:0000259" key="2">
    <source>
        <dbReference type="Pfam" id="PF07059"/>
    </source>
</evidence>